<reference evidence="4 5" key="1">
    <citation type="submission" date="2017-05" db="EMBL/GenBank/DDBJ databases">
        <authorList>
            <person name="Varghese N."/>
            <person name="Submissions S."/>
        </authorList>
    </citation>
    <scope>NUCLEOTIDE SEQUENCE [LARGE SCALE GENOMIC DNA]</scope>
    <source>
        <strain evidence="4 5">DSM 21985</strain>
    </source>
</reference>
<protein>
    <recommendedName>
        <fullName evidence="3">DUF4382 domain-containing protein</fullName>
    </recommendedName>
</protein>
<evidence type="ECO:0000259" key="3">
    <source>
        <dbReference type="Pfam" id="PF14321"/>
    </source>
</evidence>
<dbReference type="RefSeq" id="WP_142453277.1">
    <property type="nucleotide sequence ID" value="NZ_FXTP01000002.1"/>
</dbReference>
<keyword evidence="5" id="KW-1185">Reference proteome</keyword>
<evidence type="ECO:0000313" key="4">
    <source>
        <dbReference type="EMBL" id="SMO46138.1"/>
    </source>
</evidence>
<dbReference type="OrthoDB" id="2111471at2"/>
<sequence length="287" mass="31437">MRRLFKEFNFSTFLLLAAAVLGFSACSTDSDDGNGTLRVMLTDAPAAYNEVNIEVEQVLVHRNEDAVPEEDGDGENDDDDADENGEWHVILDESMTINLLDYQNGETLELGETELEAGQYSQIRLMLGDDNTIVVDGETYALTTPSAQQSGYKLNVNADIEEGEVYELIIDFDASQSIVATGAGGFLLKPVLRTVDFEEQGSIAGTVMPIEAEPFVYAIHGQDTVGTQPDDNGNFQLTGLEEGTYDVLFAPTNDSYVDSLVQDIVLEDAEDFEFEATIELEEEGLLN</sequence>
<dbReference type="EMBL" id="FXTP01000002">
    <property type="protein sequence ID" value="SMO46138.1"/>
    <property type="molecule type" value="Genomic_DNA"/>
</dbReference>
<organism evidence="4 5">
    <name type="scientific">Gracilimonas mengyeensis</name>
    <dbReference type="NCBI Taxonomy" id="1302730"/>
    <lineage>
        <taxon>Bacteria</taxon>
        <taxon>Pseudomonadati</taxon>
        <taxon>Balneolota</taxon>
        <taxon>Balneolia</taxon>
        <taxon>Balneolales</taxon>
        <taxon>Balneolaceae</taxon>
        <taxon>Gracilimonas</taxon>
    </lineage>
</organism>
<evidence type="ECO:0000313" key="5">
    <source>
        <dbReference type="Proteomes" id="UP000317557"/>
    </source>
</evidence>
<dbReference type="Proteomes" id="UP000317557">
    <property type="component" value="Unassembled WGS sequence"/>
</dbReference>
<dbReference type="AlphaFoldDB" id="A0A521BGB6"/>
<feature type="region of interest" description="Disordered" evidence="1">
    <location>
        <begin position="64"/>
        <end position="83"/>
    </location>
</feature>
<dbReference type="InterPro" id="IPR025491">
    <property type="entry name" value="DUF4382"/>
</dbReference>
<feature type="domain" description="DUF4382" evidence="3">
    <location>
        <begin position="34"/>
        <end position="190"/>
    </location>
</feature>
<proteinExistence type="predicted"/>
<dbReference type="PROSITE" id="PS51257">
    <property type="entry name" value="PROKAR_LIPOPROTEIN"/>
    <property type="match status" value="1"/>
</dbReference>
<gene>
    <name evidence="4" type="ORF">SAMN06265219_102275</name>
</gene>
<evidence type="ECO:0000256" key="1">
    <source>
        <dbReference type="SAM" id="MobiDB-lite"/>
    </source>
</evidence>
<feature type="compositionally biased region" description="Acidic residues" evidence="1">
    <location>
        <begin position="66"/>
        <end position="83"/>
    </location>
</feature>
<feature type="chain" id="PRO_5021714273" description="DUF4382 domain-containing protein" evidence="2">
    <location>
        <begin position="30"/>
        <end position="287"/>
    </location>
</feature>
<name>A0A521BGB6_9BACT</name>
<feature type="signal peptide" evidence="2">
    <location>
        <begin position="1"/>
        <end position="29"/>
    </location>
</feature>
<evidence type="ECO:0000256" key="2">
    <source>
        <dbReference type="SAM" id="SignalP"/>
    </source>
</evidence>
<accession>A0A521BGB6</accession>
<keyword evidence="2" id="KW-0732">Signal</keyword>
<dbReference type="Pfam" id="PF14321">
    <property type="entry name" value="DUF4382"/>
    <property type="match status" value="1"/>
</dbReference>